<dbReference type="Proteomes" id="UP000326198">
    <property type="component" value="Unassembled WGS sequence"/>
</dbReference>
<gene>
    <name evidence="3" type="ORF">BDV26DRAFT_260698</name>
</gene>
<feature type="signal peptide" evidence="2">
    <location>
        <begin position="1"/>
        <end position="20"/>
    </location>
</feature>
<dbReference type="AlphaFoldDB" id="A0A5N7BAQ8"/>
<keyword evidence="4" id="KW-1185">Reference proteome</keyword>
<accession>A0A5N7BAQ8</accession>
<evidence type="ECO:0000256" key="2">
    <source>
        <dbReference type="SAM" id="SignalP"/>
    </source>
</evidence>
<evidence type="ECO:0000313" key="3">
    <source>
        <dbReference type="EMBL" id="KAE8378849.1"/>
    </source>
</evidence>
<keyword evidence="1" id="KW-0472">Membrane</keyword>
<dbReference type="EMBL" id="ML736202">
    <property type="protein sequence ID" value="KAE8378849.1"/>
    <property type="molecule type" value="Genomic_DNA"/>
</dbReference>
<keyword evidence="1" id="KW-0812">Transmembrane</keyword>
<protein>
    <submittedName>
        <fullName evidence="3">Uncharacterized protein</fullName>
    </submittedName>
</protein>
<organism evidence="3 4">
    <name type="scientific">Aspergillus bertholletiae</name>
    <dbReference type="NCBI Taxonomy" id="1226010"/>
    <lineage>
        <taxon>Eukaryota</taxon>
        <taxon>Fungi</taxon>
        <taxon>Dikarya</taxon>
        <taxon>Ascomycota</taxon>
        <taxon>Pezizomycotina</taxon>
        <taxon>Eurotiomycetes</taxon>
        <taxon>Eurotiomycetidae</taxon>
        <taxon>Eurotiales</taxon>
        <taxon>Aspergillaceae</taxon>
        <taxon>Aspergillus</taxon>
        <taxon>Aspergillus subgen. Circumdati</taxon>
    </lineage>
</organism>
<feature type="chain" id="PRO_5024953461" evidence="2">
    <location>
        <begin position="21"/>
        <end position="144"/>
    </location>
</feature>
<evidence type="ECO:0000256" key="1">
    <source>
        <dbReference type="SAM" id="Phobius"/>
    </source>
</evidence>
<sequence>MIDHTSHHFPSFLPSPLCLCLLCPCPLPFYFPLEFRDFDFSSKTLGLLSPWTADLTYARDSKEAEKKKKAIFQNSRASPVSIIIYTSCPLFDTPQISQCFTTLGCFHIPQRFPSHSFRFKTSPFYLFLLSSLALILVLASTLVL</sequence>
<keyword evidence="2" id="KW-0732">Signal</keyword>
<name>A0A5N7BAQ8_9EURO</name>
<keyword evidence="1" id="KW-1133">Transmembrane helix</keyword>
<reference evidence="3 4" key="1">
    <citation type="submission" date="2019-04" db="EMBL/GenBank/DDBJ databases">
        <title>Friends and foes A comparative genomics studyof 23 Aspergillus species from section Flavi.</title>
        <authorList>
            <consortium name="DOE Joint Genome Institute"/>
            <person name="Kjaerbolling I."/>
            <person name="Vesth T."/>
            <person name="Frisvad J.C."/>
            <person name="Nybo J.L."/>
            <person name="Theobald S."/>
            <person name="Kildgaard S."/>
            <person name="Isbrandt T."/>
            <person name="Kuo A."/>
            <person name="Sato A."/>
            <person name="Lyhne E.K."/>
            <person name="Kogle M.E."/>
            <person name="Wiebenga A."/>
            <person name="Kun R.S."/>
            <person name="Lubbers R.J."/>
            <person name="Makela M.R."/>
            <person name="Barry K."/>
            <person name="Chovatia M."/>
            <person name="Clum A."/>
            <person name="Daum C."/>
            <person name="Haridas S."/>
            <person name="He G."/>
            <person name="LaButti K."/>
            <person name="Lipzen A."/>
            <person name="Mondo S."/>
            <person name="Riley R."/>
            <person name="Salamov A."/>
            <person name="Simmons B.A."/>
            <person name="Magnuson J.K."/>
            <person name="Henrissat B."/>
            <person name="Mortensen U.H."/>
            <person name="Larsen T.O."/>
            <person name="Devries R.P."/>
            <person name="Grigoriev I.V."/>
            <person name="Machida M."/>
            <person name="Baker S.E."/>
            <person name="Andersen M.R."/>
        </authorList>
    </citation>
    <scope>NUCLEOTIDE SEQUENCE [LARGE SCALE GENOMIC DNA]</scope>
    <source>
        <strain evidence="3 4">IBT 29228</strain>
    </source>
</reference>
<feature type="transmembrane region" description="Helical" evidence="1">
    <location>
        <begin position="124"/>
        <end position="143"/>
    </location>
</feature>
<proteinExistence type="predicted"/>
<evidence type="ECO:0000313" key="4">
    <source>
        <dbReference type="Proteomes" id="UP000326198"/>
    </source>
</evidence>